<name>A0A0K1NL59_9BACT</name>
<dbReference type="Pfam" id="PF16266">
    <property type="entry name" value="DUF4919"/>
    <property type="match status" value="1"/>
</dbReference>
<protein>
    <submittedName>
        <fullName evidence="3">DUF4919 domain-containing protein</fullName>
    </submittedName>
</protein>
<evidence type="ECO:0000313" key="3">
    <source>
        <dbReference type="EMBL" id="QUB87247.1"/>
    </source>
</evidence>
<dbReference type="RefSeq" id="WP_025077784.1">
    <property type="nucleotide sequence ID" value="NZ_BAKO01000004.1"/>
</dbReference>
<evidence type="ECO:0000313" key="4">
    <source>
        <dbReference type="Proteomes" id="UP000060345"/>
    </source>
</evidence>
<organism evidence="2 4">
    <name type="scientific">Prevotella fusca JCM 17724</name>
    <dbReference type="NCBI Taxonomy" id="1236517"/>
    <lineage>
        <taxon>Bacteria</taxon>
        <taxon>Pseudomonadati</taxon>
        <taxon>Bacteroidota</taxon>
        <taxon>Bacteroidia</taxon>
        <taxon>Bacteroidales</taxon>
        <taxon>Prevotellaceae</taxon>
        <taxon>Prevotella</taxon>
    </lineage>
</organism>
<dbReference type="EMBL" id="CP012074">
    <property type="protein sequence ID" value="AKU69603.1"/>
    <property type="molecule type" value="Genomic_DNA"/>
</dbReference>
<dbReference type="Proteomes" id="UP000682005">
    <property type="component" value="Chromosome 1"/>
</dbReference>
<feature type="signal peptide" evidence="1">
    <location>
        <begin position="1"/>
        <end position="18"/>
    </location>
</feature>
<dbReference type="Proteomes" id="UP000060345">
    <property type="component" value="Chromosome 1"/>
</dbReference>
<feature type="chain" id="PRO_5044544598" evidence="1">
    <location>
        <begin position="19"/>
        <end position="229"/>
    </location>
</feature>
<keyword evidence="1" id="KW-0732">Signal</keyword>
<reference evidence="3 5" key="2">
    <citation type="submission" date="2021-03" db="EMBL/GenBank/DDBJ databases">
        <title>Human Oral Microbial Genomes.</title>
        <authorList>
            <person name="Johnston C.D."/>
            <person name="Chen T."/>
            <person name="Dewhirst F.E."/>
        </authorList>
    </citation>
    <scope>NUCLEOTIDE SEQUENCE [LARGE SCALE GENOMIC DNA]</scope>
    <source>
        <strain evidence="3 5">W1435</strain>
    </source>
</reference>
<evidence type="ECO:0000256" key="1">
    <source>
        <dbReference type="SAM" id="SignalP"/>
    </source>
</evidence>
<reference evidence="2 4" key="1">
    <citation type="submission" date="2015-07" db="EMBL/GenBank/DDBJ databases">
        <authorList>
            <person name="Noorani M."/>
        </authorList>
    </citation>
    <scope>NUCLEOTIDE SEQUENCE [LARGE SCALE GENOMIC DNA]</scope>
    <source>
        <strain evidence="2 4">W1435</strain>
    </source>
</reference>
<proteinExistence type="predicted"/>
<keyword evidence="5" id="KW-1185">Reference proteome</keyword>
<evidence type="ECO:0000313" key="5">
    <source>
        <dbReference type="Proteomes" id="UP000682005"/>
    </source>
</evidence>
<dbReference type="STRING" id="1236517.ADJ77_07455"/>
<dbReference type="EMBL" id="CP072370">
    <property type="protein sequence ID" value="QUB87247.1"/>
    <property type="molecule type" value="Genomic_DNA"/>
</dbReference>
<dbReference type="InterPro" id="IPR032578">
    <property type="entry name" value="DUF4919"/>
</dbReference>
<evidence type="ECO:0000313" key="2">
    <source>
        <dbReference type="EMBL" id="AKU69603.1"/>
    </source>
</evidence>
<sequence>MRKFIILILLLTSLKLSAQTERTLTPVNWKKIEAEAKDNPQHIKTLMGYFMKVDADTALTADERILAFYGSTYLGKGVLEAEWEMLKARREGTNDEVAVMADKVLAINPLNTNAIISKISYYRQVATADPDKAWMTTDSLKVYAVRLQRILETISMTGDGSRKHPFSVTSVGDEYNFVNYFLTISKINRQMVVDTCDRLVLGEVSEKYSAPDIYFDITRVLEIEREMFK</sequence>
<gene>
    <name evidence="2" type="ORF">ADJ77_07455</name>
    <name evidence="3" type="ORF">J5A51_07145</name>
</gene>
<accession>A0A0K1NL59</accession>
<dbReference type="OrthoDB" id="1067887at2"/>
<dbReference type="KEGG" id="pfus:ADJ77_07455"/>
<dbReference type="AlphaFoldDB" id="A0A0K1NL59"/>